<keyword evidence="3" id="KW-1185">Reference proteome</keyword>
<name>A0A7V8NMW5_9BACT</name>
<gene>
    <name evidence="2" type="ORF">HRJ53_04540</name>
</gene>
<evidence type="ECO:0000256" key="1">
    <source>
        <dbReference type="SAM" id="Phobius"/>
    </source>
</evidence>
<dbReference type="Proteomes" id="UP000567293">
    <property type="component" value="Unassembled WGS sequence"/>
</dbReference>
<comment type="caution">
    <text evidence="2">The sequence shown here is derived from an EMBL/GenBank/DDBJ whole genome shotgun (WGS) entry which is preliminary data.</text>
</comment>
<feature type="non-terminal residue" evidence="2">
    <location>
        <position position="49"/>
    </location>
</feature>
<keyword evidence="1" id="KW-1133">Transmembrane helix</keyword>
<evidence type="ECO:0000313" key="2">
    <source>
        <dbReference type="EMBL" id="MBA0084243.1"/>
    </source>
</evidence>
<keyword evidence="1" id="KW-0472">Membrane</keyword>
<dbReference type="EMBL" id="JACDQQ010000439">
    <property type="protein sequence ID" value="MBA0084243.1"/>
    <property type="molecule type" value="Genomic_DNA"/>
</dbReference>
<keyword evidence="1" id="KW-0812">Transmembrane</keyword>
<dbReference type="SUPFAM" id="SSF52540">
    <property type="entry name" value="P-loop containing nucleoside triphosphate hydrolases"/>
    <property type="match status" value="1"/>
</dbReference>
<sequence>MDREVNSSRLVARIQKKRREGASFVLDVALHAPPGITILFGPSGAGKST</sequence>
<protein>
    <submittedName>
        <fullName evidence="2">Uncharacterized protein</fullName>
    </submittedName>
</protein>
<accession>A0A7V8NMW5</accession>
<organism evidence="2 3">
    <name type="scientific">Candidatus Acidiferrum panamense</name>
    <dbReference type="NCBI Taxonomy" id="2741543"/>
    <lineage>
        <taxon>Bacteria</taxon>
        <taxon>Pseudomonadati</taxon>
        <taxon>Acidobacteriota</taxon>
        <taxon>Terriglobia</taxon>
        <taxon>Candidatus Acidiferrales</taxon>
        <taxon>Candidatus Acidiferrum</taxon>
    </lineage>
</organism>
<reference evidence="2" key="1">
    <citation type="submission" date="2020-06" db="EMBL/GenBank/DDBJ databases">
        <title>Legume-microbial interactions unlock mineral nutrients during tropical forest succession.</title>
        <authorList>
            <person name="Epihov D.Z."/>
        </authorList>
    </citation>
    <scope>NUCLEOTIDE SEQUENCE [LARGE SCALE GENOMIC DNA]</scope>
    <source>
        <strain evidence="2">Pan2503</strain>
    </source>
</reference>
<dbReference type="AlphaFoldDB" id="A0A7V8NMW5"/>
<dbReference type="InterPro" id="IPR027417">
    <property type="entry name" value="P-loop_NTPase"/>
</dbReference>
<proteinExistence type="predicted"/>
<evidence type="ECO:0000313" key="3">
    <source>
        <dbReference type="Proteomes" id="UP000567293"/>
    </source>
</evidence>
<feature type="transmembrane region" description="Helical" evidence="1">
    <location>
        <begin position="21"/>
        <end position="41"/>
    </location>
</feature>